<accession>A0A382UK89</accession>
<comment type="subcellular location">
    <subcellularLocation>
        <location evidence="1">Cell membrane</location>
        <topology evidence="1">Multi-pass membrane protein</topology>
    </subcellularLocation>
</comment>
<feature type="transmembrane region" description="Helical" evidence="7">
    <location>
        <begin position="55"/>
        <end position="72"/>
    </location>
</feature>
<name>A0A382UK89_9ZZZZ</name>
<feature type="non-terminal residue" evidence="8">
    <location>
        <position position="73"/>
    </location>
</feature>
<dbReference type="GO" id="GO:0008360">
    <property type="term" value="P:regulation of cell shape"/>
    <property type="evidence" value="ECO:0007669"/>
    <property type="project" value="UniProtKB-KW"/>
</dbReference>
<dbReference type="EMBL" id="UINC01144543">
    <property type="protein sequence ID" value="SVD34118.1"/>
    <property type="molecule type" value="Genomic_DNA"/>
</dbReference>
<evidence type="ECO:0000256" key="5">
    <source>
        <dbReference type="ARBA" id="ARBA00022989"/>
    </source>
</evidence>
<feature type="non-terminal residue" evidence="8">
    <location>
        <position position="1"/>
    </location>
</feature>
<sequence>VGLLVVLHFGLHLSLALGKSAPDLLVVALLIAAREVGVGAGAGLGFFLGLMDDAFSVLAFGANTFALTLLGAA</sequence>
<keyword evidence="6 7" id="KW-0472">Membrane</keyword>
<evidence type="ECO:0000256" key="2">
    <source>
        <dbReference type="ARBA" id="ARBA00022475"/>
    </source>
</evidence>
<organism evidence="8">
    <name type="scientific">marine metagenome</name>
    <dbReference type="NCBI Taxonomy" id="408172"/>
    <lineage>
        <taxon>unclassified sequences</taxon>
        <taxon>metagenomes</taxon>
        <taxon>ecological metagenomes</taxon>
    </lineage>
</organism>
<keyword evidence="4" id="KW-0133">Cell shape</keyword>
<evidence type="ECO:0000256" key="3">
    <source>
        <dbReference type="ARBA" id="ARBA00022692"/>
    </source>
</evidence>
<dbReference type="InterPro" id="IPR007227">
    <property type="entry name" value="Cell_shape_determining_MreD"/>
</dbReference>
<proteinExistence type="predicted"/>
<dbReference type="AlphaFoldDB" id="A0A382UK89"/>
<evidence type="ECO:0000256" key="1">
    <source>
        <dbReference type="ARBA" id="ARBA00004651"/>
    </source>
</evidence>
<feature type="transmembrane region" description="Helical" evidence="7">
    <location>
        <begin position="28"/>
        <end position="48"/>
    </location>
</feature>
<gene>
    <name evidence="8" type="ORF">METZ01_LOCUS386972</name>
</gene>
<keyword evidence="2" id="KW-1003">Cell membrane</keyword>
<evidence type="ECO:0008006" key="9">
    <source>
        <dbReference type="Google" id="ProtNLM"/>
    </source>
</evidence>
<reference evidence="8" key="1">
    <citation type="submission" date="2018-05" db="EMBL/GenBank/DDBJ databases">
        <authorList>
            <person name="Lanie J.A."/>
            <person name="Ng W.-L."/>
            <person name="Kazmierczak K.M."/>
            <person name="Andrzejewski T.M."/>
            <person name="Davidsen T.M."/>
            <person name="Wayne K.J."/>
            <person name="Tettelin H."/>
            <person name="Glass J.I."/>
            <person name="Rusch D."/>
            <person name="Podicherti R."/>
            <person name="Tsui H.-C.T."/>
            <person name="Winkler M.E."/>
        </authorList>
    </citation>
    <scope>NUCLEOTIDE SEQUENCE</scope>
</reference>
<evidence type="ECO:0000313" key="8">
    <source>
        <dbReference type="EMBL" id="SVD34118.1"/>
    </source>
</evidence>
<evidence type="ECO:0000256" key="4">
    <source>
        <dbReference type="ARBA" id="ARBA00022960"/>
    </source>
</evidence>
<protein>
    <recommendedName>
        <fullName evidence="9">Rod shape-determining protein MreD</fullName>
    </recommendedName>
</protein>
<dbReference type="GO" id="GO:0005886">
    <property type="term" value="C:plasma membrane"/>
    <property type="evidence" value="ECO:0007669"/>
    <property type="project" value="UniProtKB-SubCell"/>
</dbReference>
<keyword evidence="3 7" id="KW-0812">Transmembrane</keyword>
<evidence type="ECO:0000256" key="6">
    <source>
        <dbReference type="ARBA" id="ARBA00023136"/>
    </source>
</evidence>
<evidence type="ECO:0000256" key="7">
    <source>
        <dbReference type="SAM" id="Phobius"/>
    </source>
</evidence>
<dbReference type="Pfam" id="PF04093">
    <property type="entry name" value="MreD"/>
    <property type="match status" value="1"/>
</dbReference>
<keyword evidence="5 7" id="KW-1133">Transmembrane helix</keyword>